<dbReference type="EMBL" id="LN649229">
    <property type="protein sequence ID" value="CEI67578.1"/>
    <property type="molecule type" value="Genomic_DNA"/>
</dbReference>
<name>A0A2L2TBX5_9HYPO</name>
<protein>
    <submittedName>
        <fullName evidence="2">Uncharacterized protein</fullName>
    </submittedName>
</protein>
<evidence type="ECO:0000313" key="3">
    <source>
        <dbReference type="Proteomes" id="UP000245910"/>
    </source>
</evidence>
<dbReference type="Proteomes" id="UP000245910">
    <property type="component" value="Chromosome I"/>
</dbReference>
<evidence type="ECO:0000313" key="2">
    <source>
        <dbReference type="EMBL" id="CEI67578.1"/>
    </source>
</evidence>
<sequence length="1451" mass="162085">MSGIEVAGSVLSVISVLAITLEKSKKIFGSSSTSKGRHLRTMERKVQIEQTYYQNIVESFLSKVVDLDQATVMLETSDHNMWSDVTLDAGIQDFFGPDADHFYALCLALNKRLTDFQRELNQISANHSGRSKLLRFSINPKNLEQQLRDIQGIREQCYDPTDDYVDPTIIRQSWHQPPTLAWSDRDSILTFTLLSTQSTVETTSPHSWRKAAFALCSVARSLYQDRSIREALDESQDSQRVRFMPSKDYPPTPINEAGPEVIWTSTPEEFGHHFTETSREAIVCYRCPPPLDSIISVQFRISETRQNVSLPELLKIKPGMSKFARIALVVELARAVFQFYKTGFLPRDLKSSSFAFISDSQKIVLGDLILYAEAPTFGDADRYYTRERNAERLYGTSFNRVSIMLGIILVEVLLAQEIFPDDEETDVALLEARQSALDLIGTIAVEWGQVCSDAVRQCLLGVWSISDEELEQAIETIPWLDEKLSSEARGLDEVLQQLDQLSQSVVPESPISKRIEALIQDCLRGIMTIPQIYKLEVEGHKVLSHQGLDELQIQLRVGTLELLDILAGLKVPSSPTLTAGHPASDVDSIFDGAFTLSSRTSVSGGNDLDLQYVDSTGLAKEIIRNLSSILRPKPLAVSRLVVSDEELSSNLHQILEDYCAEIQSTHRLDAPFPQPSQSPFYLKAHSMVLKEMGFIIQQLILISQGETDPAITSLPFDSMARAEDTEVEVVPAFVVLDFLVGGMAFGRLRLRMRRLVEQDTMQIISDEVLRSLPLATPGLYCAIFHIRWDLYDFLENELDGLVDISQVLLLTGGGLNAYASRCADYLKWLWEDSKYDICSHIQDYLEENTYEHPDATLMIDQHKEGQPGITVTVVGARETITAVAQQLSWLTAAFRSSPSGPALSDVDFIATEGMQFFIQPGAITNISKTNTGNDTCWYRLVENAVIAHGFPIPLRSDQVGLELPFTVLLKLSRASSFLVANQRLAFYGFSTFLFPTKQCSDPDDTHGQSRKSIQWHFETSDEHCQYLDCANYLGASRSTWSNTIDQRNLVTARHFVGFCRVAEIRLATSNSNFTALQESPLPEASTAVGARIENVTLGTGGLGFATAEFESSIKYAHSIISPVGPDEYMGTLDTIKRMSMILWDSGDQCGWLVPAQALLLHMAHVWVQAHGIADTIRFAKEDNSYLDDVDDILRRDRKRVLRAEGRDDDTDFELRHLIMRLWNDIRGCMLAQQSAIRDDQGVIGYQSSAISGWELHDFITRPPLEFSMKQDKRGPSDDSWKALAAEKNIPVLFCQGAGDIIRTAASHNLCTNCRLPVRQECHLVASLACLGYMAQRYGGFRTWTKLTTEWGWHPTNEVTLFREQCQDPVGSTCCDRLQRLIFVKDGQQGTNLALPATGAVVFSKRASEATGLSVTAVGQLLSGPALATTPTIALGKRGKLKKWWSEMGNKK</sequence>
<dbReference type="PANTHER" id="PTHR35186:SF4">
    <property type="entry name" value="PRION-INHIBITION AND PROPAGATION HELO DOMAIN-CONTAINING PROTEIN"/>
    <property type="match status" value="1"/>
</dbReference>
<proteinExistence type="predicted"/>
<organism evidence="2 3">
    <name type="scientific">Fusarium venenatum</name>
    <dbReference type="NCBI Taxonomy" id="56646"/>
    <lineage>
        <taxon>Eukaryota</taxon>
        <taxon>Fungi</taxon>
        <taxon>Dikarya</taxon>
        <taxon>Ascomycota</taxon>
        <taxon>Pezizomycotina</taxon>
        <taxon>Sordariomycetes</taxon>
        <taxon>Hypocreomycetidae</taxon>
        <taxon>Hypocreales</taxon>
        <taxon>Nectriaceae</taxon>
        <taxon>Fusarium</taxon>
    </lineage>
</organism>
<feature type="region of interest" description="Disordered" evidence="1">
    <location>
        <begin position="237"/>
        <end position="258"/>
    </location>
</feature>
<accession>A0A2L2TBX5</accession>
<dbReference type="STRING" id="56646.A0A2L2TBX5"/>
<reference evidence="3" key="1">
    <citation type="submission" date="2014-10" db="EMBL/GenBank/DDBJ databases">
        <authorList>
            <person name="King R."/>
        </authorList>
    </citation>
    <scope>NUCLEOTIDE SEQUENCE [LARGE SCALE GENOMIC DNA]</scope>
    <source>
        <strain evidence="3">A3/5</strain>
    </source>
</reference>
<dbReference type="PANTHER" id="PTHR35186">
    <property type="entry name" value="ANK_REP_REGION DOMAIN-CONTAINING PROTEIN"/>
    <property type="match status" value="1"/>
</dbReference>
<evidence type="ECO:0000256" key="1">
    <source>
        <dbReference type="SAM" id="MobiDB-lite"/>
    </source>
</evidence>
<keyword evidence="3" id="KW-1185">Reference proteome</keyword>